<dbReference type="InterPro" id="IPR023296">
    <property type="entry name" value="Glyco_hydro_beta-prop_sf"/>
</dbReference>
<evidence type="ECO:0008006" key="3">
    <source>
        <dbReference type="Google" id="ProtNLM"/>
    </source>
</evidence>
<dbReference type="EMBL" id="SNXS01000003">
    <property type="protein sequence ID" value="TDP71393.1"/>
    <property type="molecule type" value="Genomic_DNA"/>
</dbReference>
<evidence type="ECO:0000313" key="2">
    <source>
        <dbReference type="Proteomes" id="UP000295361"/>
    </source>
</evidence>
<evidence type="ECO:0000313" key="1">
    <source>
        <dbReference type="EMBL" id="TDP71393.1"/>
    </source>
</evidence>
<accession>A0A4R6QM55</accession>
<proteinExistence type="predicted"/>
<dbReference type="Proteomes" id="UP000295361">
    <property type="component" value="Unassembled WGS sequence"/>
</dbReference>
<organism evidence="1 2">
    <name type="scientific">Roseateles toxinivorans</name>
    <dbReference type="NCBI Taxonomy" id="270368"/>
    <lineage>
        <taxon>Bacteria</taxon>
        <taxon>Pseudomonadati</taxon>
        <taxon>Pseudomonadota</taxon>
        <taxon>Betaproteobacteria</taxon>
        <taxon>Burkholderiales</taxon>
        <taxon>Sphaerotilaceae</taxon>
        <taxon>Roseateles</taxon>
    </lineage>
</organism>
<dbReference type="RefSeq" id="WP_133701170.1">
    <property type="nucleotide sequence ID" value="NZ_SNXS01000003.1"/>
</dbReference>
<dbReference type="InParanoid" id="A0A4R6QM55"/>
<dbReference type="AlphaFoldDB" id="A0A4R6QM55"/>
<dbReference type="PANTHER" id="PTHR35279:SF1">
    <property type="entry name" value="ARABINANASE_LEVANSUCRASE_INVERTASE"/>
    <property type="match status" value="1"/>
</dbReference>
<dbReference type="Gene3D" id="2.115.10.20">
    <property type="entry name" value="Glycosyl hydrolase domain, family 43"/>
    <property type="match status" value="2"/>
</dbReference>
<keyword evidence="2" id="KW-1185">Reference proteome</keyword>
<sequence>MQWIKQGLIFNPSAIGSVPATHAQCPVPLLVGERLRLYFSWRPPAAADGQYRAQGGFLEVDPQDPSRVLYVHDQAILPLGAAGDFDHFGCMPGGVVSHGGRVYLYYCGWDRRVSVPYNWAIGLAVSEDGGRSFQRVGQGPVLGPTLDEPFLQACPTVRVIDGRWHMWYLSGLGWLSTATGLESRYVLMHAESDDGMRWRRNGKPLLTARVEEECQTSAAFLERDGVHHMWFSYRHGIDFRNPARGYRIGHATSVDLRHWERSDDAAGIDLSPTGWDAEMQCYPSVISIGERTYMFYCGNQFGAGGFGYAELER</sequence>
<dbReference type="PANTHER" id="PTHR35279">
    <property type="match status" value="1"/>
</dbReference>
<comment type="caution">
    <text evidence="1">The sequence shown here is derived from an EMBL/GenBank/DDBJ whole genome shotgun (WGS) entry which is preliminary data.</text>
</comment>
<reference evidence="1 2" key="1">
    <citation type="submission" date="2019-03" db="EMBL/GenBank/DDBJ databases">
        <title>Genomic Encyclopedia of Type Strains, Phase IV (KMG-IV): sequencing the most valuable type-strain genomes for metagenomic binning, comparative biology and taxonomic classification.</title>
        <authorList>
            <person name="Goeker M."/>
        </authorList>
    </citation>
    <scope>NUCLEOTIDE SEQUENCE [LARGE SCALE GENOMIC DNA]</scope>
    <source>
        <strain evidence="1 2">DSM 16998</strain>
    </source>
</reference>
<dbReference type="SUPFAM" id="SSF75005">
    <property type="entry name" value="Arabinanase/levansucrase/invertase"/>
    <property type="match status" value="1"/>
</dbReference>
<protein>
    <recommendedName>
        <fullName evidence="3">Glycosyl hydrolase family 32</fullName>
    </recommendedName>
</protein>
<dbReference type="OrthoDB" id="9801455at2"/>
<name>A0A4R6QM55_9BURK</name>
<gene>
    <name evidence="1" type="ORF">DES47_103374</name>
</gene>